<proteinExistence type="predicted"/>
<accession>A0A9Q1IED9</accession>
<gene>
    <name evidence="2" type="ORF">SKAU_G00364510</name>
</gene>
<evidence type="ECO:0000256" key="1">
    <source>
        <dbReference type="SAM" id="MobiDB-lite"/>
    </source>
</evidence>
<keyword evidence="3" id="KW-1185">Reference proteome</keyword>
<feature type="region of interest" description="Disordered" evidence="1">
    <location>
        <begin position="29"/>
        <end position="55"/>
    </location>
</feature>
<dbReference type="Proteomes" id="UP001152622">
    <property type="component" value="Chromosome 18"/>
</dbReference>
<comment type="caution">
    <text evidence="2">The sequence shown here is derived from an EMBL/GenBank/DDBJ whole genome shotgun (WGS) entry which is preliminary data.</text>
</comment>
<sequence>MATPTPAAGSGSGSDCSLCRRAEPQVLRRQPAAFVAKDGRPAWSPRSKTPTRKPAGRAVVITAVLDRFDLSDR</sequence>
<organism evidence="2 3">
    <name type="scientific">Synaphobranchus kaupii</name>
    <name type="common">Kaup's arrowtooth eel</name>
    <dbReference type="NCBI Taxonomy" id="118154"/>
    <lineage>
        <taxon>Eukaryota</taxon>
        <taxon>Metazoa</taxon>
        <taxon>Chordata</taxon>
        <taxon>Craniata</taxon>
        <taxon>Vertebrata</taxon>
        <taxon>Euteleostomi</taxon>
        <taxon>Actinopterygii</taxon>
        <taxon>Neopterygii</taxon>
        <taxon>Teleostei</taxon>
        <taxon>Anguilliformes</taxon>
        <taxon>Synaphobranchidae</taxon>
        <taxon>Synaphobranchus</taxon>
    </lineage>
</organism>
<evidence type="ECO:0000313" key="2">
    <source>
        <dbReference type="EMBL" id="KAJ8337485.1"/>
    </source>
</evidence>
<dbReference type="AlphaFoldDB" id="A0A9Q1IED9"/>
<reference evidence="2" key="1">
    <citation type="journal article" date="2023" name="Science">
        <title>Genome structures resolve the early diversification of teleost fishes.</title>
        <authorList>
            <person name="Parey E."/>
            <person name="Louis A."/>
            <person name="Montfort J."/>
            <person name="Bouchez O."/>
            <person name="Roques C."/>
            <person name="Iampietro C."/>
            <person name="Lluch J."/>
            <person name="Castinel A."/>
            <person name="Donnadieu C."/>
            <person name="Desvignes T."/>
            <person name="Floi Bucao C."/>
            <person name="Jouanno E."/>
            <person name="Wen M."/>
            <person name="Mejri S."/>
            <person name="Dirks R."/>
            <person name="Jansen H."/>
            <person name="Henkel C."/>
            <person name="Chen W.J."/>
            <person name="Zahm M."/>
            <person name="Cabau C."/>
            <person name="Klopp C."/>
            <person name="Thompson A.W."/>
            <person name="Robinson-Rechavi M."/>
            <person name="Braasch I."/>
            <person name="Lecointre G."/>
            <person name="Bobe J."/>
            <person name="Postlethwait J.H."/>
            <person name="Berthelot C."/>
            <person name="Roest Crollius H."/>
            <person name="Guiguen Y."/>
        </authorList>
    </citation>
    <scope>NUCLEOTIDE SEQUENCE</scope>
    <source>
        <strain evidence="2">WJC10195</strain>
    </source>
</reference>
<name>A0A9Q1IED9_SYNKA</name>
<dbReference type="EMBL" id="JAINUF010000018">
    <property type="protein sequence ID" value="KAJ8337485.1"/>
    <property type="molecule type" value="Genomic_DNA"/>
</dbReference>
<evidence type="ECO:0000313" key="3">
    <source>
        <dbReference type="Proteomes" id="UP001152622"/>
    </source>
</evidence>
<protein>
    <submittedName>
        <fullName evidence="2">Uncharacterized protein</fullName>
    </submittedName>
</protein>